<name>A0A4R2N0R0_9BURK</name>
<dbReference type="InterPro" id="IPR000014">
    <property type="entry name" value="PAS"/>
</dbReference>
<dbReference type="Gene3D" id="3.30.450.20">
    <property type="entry name" value="PAS domain"/>
    <property type="match status" value="2"/>
</dbReference>
<reference evidence="4 5" key="1">
    <citation type="submission" date="2019-03" db="EMBL/GenBank/DDBJ databases">
        <title>Genomic Encyclopedia of Type Strains, Phase IV (KMG-IV): sequencing the most valuable type-strain genomes for metagenomic binning, comparative biology and taxonomic classification.</title>
        <authorList>
            <person name="Goeker M."/>
        </authorList>
    </citation>
    <scope>NUCLEOTIDE SEQUENCE [LARGE SCALE GENOMIC DNA]</scope>
    <source>
        <strain evidence="4 5">DSM 1837</strain>
    </source>
</reference>
<dbReference type="NCBIfam" id="TIGR00229">
    <property type="entry name" value="sensory_box"/>
    <property type="match status" value="2"/>
</dbReference>
<dbReference type="SUPFAM" id="SSF55073">
    <property type="entry name" value="Nucleotide cyclase"/>
    <property type="match status" value="1"/>
</dbReference>
<dbReference type="InterPro" id="IPR052155">
    <property type="entry name" value="Biofilm_reg_signaling"/>
</dbReference>
<dbReference type="InterPro" id="IPR029787">
    <property type="entry name" value="Nucleotide_cyclase"/>
</dbReference>
<protein>
    <submittedName>
        <fullName evidence="4">PAS domain S-box-containing protein/diguanylate cyclase (GGDEF)-like protein</fullName>
    </submittedName>
</protein>
<dbReference type="GO" id="GO:0003824">
    <property type="term" value="F:catalytic activity"/>
    <property type="evidence" value="ECO:0007669"/>
    <property type="project" value="UniProtKB-ARBA"/>
</dbReference>
<evidence type="ECO:0000313" key="4">
    <source>
        <dbReference type="EMBL" id="TCP13117.1"/>
    </source>
</evidence>
<dbReference type="PROSITE" id="PS50112">
    <property type="entry name" value="PAS"/>
    <property type="match status" value="2"/>
</dbReference>
<dbReference type="AlphaFoldDB" id="A0A4R2N0R0"/>
<feature type="domain" description="PAS" evidence="1">
    <location>
        <begin position="156"/>
        <end position="203"/>
    </location>
</feature>
<dbReference type="Pfam" id="PF00990">
    <property type="entry name" value="GGDEF"/>
    <property type="match status" value="1"/>
</dbReference>
<dbReference type="Pfam" id="PF08447">
    <property type="entry name" value="PAS_3"/>
    <property type="match status" value="1"/>
</dbReference>
<keyword evidence="5" id="KW-1185">Reference proteome</keyword>
<dbReference type="InterPro" id="IPR001610">
    <property type="entry name" value="PAC"/>
</dbReference>
<dbReference type="SMART" id="SM00267">
    <property type="entry name" value="GGDEF"/>
    <property type="match status" value="1"/>
</dbReference>
<dbReference type="SMART" id="SM00091">
    <property type="entry name" value="PAS"/>
    <property type="match status" value="2"/>
</dbReference>
<dbReference type="PANTHER" id="PTHR44757">
    <property type="entry name" value="DIGUANYLATE CYCLASE DGCP"/>
    <property type="match status" value="1"/>
</dbReference>
<feature type="domain" description="PAC" evidence="2">
    <location>
        <begin position="207"/>
        <end position="260"/>
    </location>
</feature>
<evidence type="ECO:0000313" key="5">
    <source>
        <dbReference type="Proteomes" id="UP000295182"/>
    </source>
</evidence>
<dbReference type="SMART" id="SM00086">
    <property type="entry name" value="PAC"/>
    <property type="match status" value="2"/>
</dbReference>
<dbReference type="CDD" id="cd01949">
    <property type="entry name" value="GGDEF"/>
    <property type="match status" value="1"/>
</dbReference>
<accession>A0A4R2N0R0</accession>
<feature type="domain" description="GGDEF" evidence="3">
    <location>
        <begin position="292"/>
        <end position="425"/>
    </location>
</feature>
<dbReference type="PANTHER" id="PTHR44757:SF2">
    <property type="entry name" value="BIOFILM ARCHITECTURE MAINTENANCE PROTEIN MBAA"/>
    <property type="match status" value="1"/>
</dbReference>
<proteinExistence type="predicted"/>
<dbReference type="CDD" id="cd00130">
    <property type="entry name" value="PAS"/>
    <property type="match status" value="2"/>
</dbReference>
<dbReference type="PROSITE" id="PS50887">
    <property type="entry name" value="GGDEF"/>
    <property type="match status" value="1"/>
</dbReference>
<organism evidence="4 5">
    <name type="scientific">Simplicispira metamorpha</name>
    <dbReference type="NCBI Taxonomy" id="80881"/>
    <lineage>
        <taxon>Bacteria</taxon>
        <taxon>Pseudomonadati</taxon>
        <taxon>Pseudomonadota</taxon>
        <taxon>Betaproteobacteria</taxon>
        <taxon>Burkholderiales</taxon>
        <taxon>Comamonadaceae</taxon>
        <taxon>Simplicispira</taxon>
    </lineage>
</organism>
<dbReference type="InterPro" id="IPR035965">
    <property type="entry name" value="PAS-like_dom_sf"/>
</dbReference>
<dbReference type="EMBL" id="SLXH01000034">
    <property type="protein sequence ID" value="TCP13117.1"/>
    <property type="molecule type" value="Genomic_DNA"/>
</dbReference>
<dbReference type="PROSITE" id="PS50113">
    <property type="entry name" value="PAC"/>
    <property type="match status" value="1"/>
</dbReference>
<dbReference type="RefSeq" id="WP_119014427.1">
    <property type="nucleotide sequence ID" value="NZ_QXNC01000036.1"/>
</dbReference>
<evidence type="ECO:0000259" key="1">
    <source>
        <dbReference type="PROSITE" id="PS50112"/>
    </source>
</evidence>
<sequence length="432" mass="48249">MLSSSPSLSLALFQHLPDAVFLIDPHSSDILDCNAAALHQVGMERSELLSHSVLSLQKDVLGMPQWASLAQAIRAAPQGLVFVGQHQHKSGAEVPVEVCTSAFEHEGREYFVSIARNISQRLALEQDLHDRDMQLHYALTQASDGLWDWCLETNEVFFSPQLKRMLGYGPHEMRPSLESWSENVHPDDREFVQRVLHEHLSGQRERYEVEYRLRNRNGHFIWVHDRGRVCERDAQGAPRRVVGMVHNITDRKKTEQALQELASHDALTGLPNRREGEQCLQRHLERCRQLGTTLGVCVFDVDHFKAINDQFGHAVGDEVLRQIARVLGAQVRPTDCLSRWGGEEFMVVCADTRLDDLLVLGGRLRAALAQVDWPTAAVLGPVTCSFGMAVFPHHGSTAQALFMAADSALYRAKAKGRDRVEAAVAAALSDPA</sequence>
<feature type="domain" description="PAS" evidence="1">
    <location>
        <begin position="12"/>
        <end position="54"/>
    </location>
</feature>
<dbReference type="InterPro" id="IPR000700">
    <property type="entry name" value="PAS-assoc_C"/>
</dbReference>
<dbReference type="FunFam" id="3.30.70.270:FF:000001">
    <property type="entry name" value="Diguanylate cyclase domain protein"/>
    <property type="match status" value="1"/>
</dbReference>
<dbReference type="InterPro" id="IPR013655">
    <property type="entry name" value="PAS_fold_3"/>
</dbReference>
<dbReference type="InterPro" id="IPR043128">
    <property type="entry name" value="Rev_trsase/Diguanyl_cyclase"/>
</dbReference>
<dbReference type="Gene3D" id="3.30.70.270">
    <property type="match status" value="1"/>
</dbReference>
<dbReference type="Pfam" id="PF13426">
    <property type="entry name" value="PAS_9"/>
    <property type="match status" value="1"/>
</dbReference>
<gene>
    <name evidence="4" type="ORF">EV674_13415</name>
</gene>
<dbReference type="NCBIfam" id="TIGR00254">
    <property type="entry name" value="GGDEF"/>
    <property type="match status" value="1"/>
</dbReference>
<comment type="caution">
    <text evidence="4">The sequence shown here is derived from an EMBL/GenBank/DDBJ whole genome shotgun (WGS) entry which is preliminary data.</text>
</comment>
<dbReference type="Proteomes" id="UP000295182">
    <property type="component" value="Unassembled WGS sequence"/>
</dbReference>
<evidence type="ECO:0000259" key="3">
    <source>
        <dbReference type="PROSITE" id="PS50887"/>
    </source>
</evidence>
<evidence type="ECO:0000259" key="2">
    <source>
        <dbReference type="PROSITE" id="PS50113"/>
    </source>
</evidence>
<dbReference type="InterPro" id="IPR000160">
    <property type="entry name" value="GGDEF_dom"/>
</dbReference>
<dbReference type="SUPFAM" id="SSF55785">
    <property type="entry name" value="PYP-like sensor domain (PAS domain)"/>
    <property type="match status" value="2"/>
</dbReference>
<dbReference type="OrthoDB" id="9813903at2"/>